<feature type="transmembrane region" description="Helical" evidence="10">
    <location>
        <begin position="281"/>
        <end position="305"/>
    </location>
</feature>
<evidence type="ECO:0000256" key="9">
    <source>
        <dbReference type="ARBA" id="ARBA00023224"/>
    </source>
</evidence>
<evidence type="ECO:0000256" key="4">
    <source>
        <dbReference type="ARBA" id="ARBA00022692"/>
    </source>
</evidence>
<evidence type="ECO:0000256" key="6">
    <source>
        <dbReference type="ARBA" id="ARBA00022989"/>
    </source>
</evidence>
<dbReference type="VEuPathDB" id="VectorBase:LLOJ010923"/>
<keyword evidence="7 10" id="KW-0472">Membrane</keyword>
<evidence type="ECO:0000256" key="8">
    <source>
        <dbReference type="ARBA" id="ARBA00023170"/>
    </source>
</evidence>
<protein>
    <recommendedName>
        <fullName evidence="10">Odorant receptor</fullName>
    </recommendedName>
</protein>
<dbReference type="GO" id="GO:0007165">
    <property type="term" value="P:signal transduction"/>
    <property type="evidence" value="ECO:0007669"/>
    <property type="project" value="UniProtKB-KW"/>
</dbReference>
<feature type="transmembrane region" description="Helical" evidence="10">
    <location>
        <begin position="252"/>
        <end position="275"/>
    </location>
</feature>
<organism evidence="11 12">
    <name type="scientific">Lutzomyia longipalpis</name>
    <name type="common">Sand fly</name>
    <dbReference type="NCBI Taxonomy" id="7200"/>
    <lineage>
        <taxon>Eukaryota</taxon>
        <taxon>Metazoa</taxon>
        <taxon>Ecdysozoa</taxon>
        <taxon>Arthropoda</taxon>
        <taxon>Hexapoda</taxon>
        <taxon>Insecta</taxon>
        <taxon>Pterygota</taxon>
        <taxon>Neoptera</taxon>
        <taxon>Endopterygota</taxon>
        <taxon>Diptera</taxon>
        <taxon>Nematocera</taxon>
        <taxon>Psychodoidea</taxon>
        <taxon>Psychodidae</taxon>
        <taxon>Lutzomyia</taxon>
        <taxon>Lutzomyia</taxon>
    </lineage>
</organism>
<dbReference type="EnsemblMetazoa" id="LLOJ010923-RA">
    <property type="protein sequence ID" value="LLOJ010923-PA"/>
    <property type="gene ID" value="LLOJ010923"/>
</dbReference>
<evidence type="ECO:0000256" key="7">
    <source>
        <dbReference type="ARBA" id="ARBA00023136"/>
    </source>
</evidence>
<keyword evidence="5 10" id="KW-0552">Olfaction</keyword>
<evidence type="ECO:0000256" key="2">
    <source>
        <dbReference type="ARBA" id="ARBA00022475"/>
    </source>
</evidence>
<evidence type="ECO:0000256" key="1">
    <source>
        <dbReference type="ARBA" id="ARBA00004651"/>
    </source>
</evidence>
<comment type="caution">
    <text evidence="10">Lacks conserved residue(s) required for the propagation of feature annotation.</text>
</comment>
<keyword evidence="9 10" id="KW-0807">Transducer</keyword>
<accession>A0A3F2ZDE6</accession>
<keyword evidence="3 10" id="KW-0716">Sensory transduction</keyword>
<reference evidence="11" key="1">
    <citation type="submission" date="2020-05" db="UniProtKB">
        <authorList>
            <consortium name="EnsemblMetazoa"/>
        </authorList>
    </citation>
    <scope>IDENTIFICATION</scope>
    <source>
        <strain evidence="11">Jacobina</strain>
    </source>
</reference>
<dbReference type="GO" id="GO:0005886">
    <property type="term" value="C:plasma membrane"/>
    <property type="evidence" value="ECO:0007669"/>
    <property type="project" value="UniProtKB-SubCell"/>
</dbReference>
<dbReference type="InterPro" id="IPR004117">
    <property type="entry name" value="7tm6_olfct_rcpt"/>
</dbReference>
<dbReference type="Proteomes" id="UP000092461">
    <property type="component" value="Unassembled WGS sequence"/>
</dbReference>
<comment type="similarity">
    <text evidence="10">Belongs to the insect chemoreceptor superfamily. Heteromeric odorant receptor channel (TC 1.A.69) family.</text>
</comment>
<evidence type="ECO:0000256" key="10">
    <source>
        <dbReference type="RuleBase" id="RU351113"/>
    </source>
</evidence>
<keyword evidence="12" id="KW-1185">Reference proteome</keyword>
<feature type="transmembrane region" description="Helical" evidence="10">
    <location>
        <begin position="38"/>
        <end position="57"/>
    </location>
</feature>
<dbReference type="PANTHER" id="PTHR21137">
    <property type="entry name" value="ODORANT RECEPTOR"/>
    <property type="match status" value="1"/>
</dbReference>
<keyword evidence="2" id="KW-1003">Cell membrane</keyword>
<evidence type="ECO:0000313" key="12">
    <source>
        <dbReference type="Proteomes" id="UP000092461"/>
    </source>
</evidence>
<evidence type="ECO:0000256" key="5">
    <source>
        <dbReference type="ARBA" id="ARBA00022725"/>
    </source>
</evidence>
<proteinExistence type="inferred from homology"/>
<dbReference type="Pfam" id="PF02949">
    <property type="entry name" value="7tm_6"/>
    <property type="match status" value="1"/>
</dbReference>
<dbReference type="VEuPathDB" id="VectorBase:LLONM1_000001"/>
<dbReference type="GO" id="GO:0004984">
    <property type="term" value="F:olfactory receptor activity"/>
    <property type="evidence" value="ECO:0007669"/>
    <property type="project" value="InterPro"/>
</dbReference>
<comment type="subcellular location">
    <subcellularLocation>
        <location evidence="1 10">Cell membrane</location>
        <topology evidence="1 10">Multi-pass membrane protein</topology>
    </subcellularLocation>
</comment>
<dbReference type="GO" id="GO:0005549">
    <property type="term" value="F:odorant binding"/>
    <property type="evidence" value="ECO:0007669"/>
    <property type="project" value="InterPro"/>
</dbReference>
<evidence type="ECO:0000313" key="11">
    <source>
        <dbReference type="EnsemblMetazoa" id="LLOJ010923-PA"/>
    </source>
</evidence>
<dbReference type="EMBL" id="AJWK01000141">
    <property type="status" value="NOT_ANNOTATED_CDS"/>
    <property type="molecule type" value="Genomic_DNA"/>
</dbReference>
<dbReference type="PANTHER" id="PTHR21137:SF35">
    <property type="entry name" value="ODORANT RECEPTOR 19A-RELATED"/>
    <property type="match status" value="1"/>
</dbReference>
<evidence type="ECO:0000256" key="3">
    <source>
        <dbReference type="ARBA" id="ARBA00022606"/>
    </source>
</evidence>
<sequence length="377" mass="43743">MSGNLKFFNEINSKVQFGFSMLRICVTKGPLVDRIKISTVYILLIVIFFLLSFHISATFDGNITNNILMAFLILSGVTQVLLKNFSGLAIDEEVLKQLNQWIRSLYEEIVDDLEIQHIISNNLRRITDFWKIAFKLGYLTVFVVSTAFPISSMLKGEEGIIFAYPYMPTDFPYSLQLRHLIQWLILYSPSYNLINCDLSIFYVGLQFFGAININDEIIKYWNEDIQAKSALIKTIAKRHCDIIKNIDYFQDVLLWISFTHFVTSTFILLFLFTLIRTNVAVEIAVLVLIFIQAELFLLCLFGEIIQVKMEQLLKTFYLTNWYDLSVKDQKAFLIILGMMQRTYTLRAARLYDINFNSFIQIVKMAISYCAILLTFGT</sequence>
<name>A0A3F2ZDE6_LUTLO</name>
<dbReference type="AlphaFoldDB" id="A0A3F2ZDE6"/>
<keyword evidence="8 10" id="KW-0675">Receptor</keyword>
<keyword evidence="4 10" id="KW-0812">Transmembrane</keyword>
<keyword evidence="6 10" id="KW-1133">Transmembrane helix</keyword>